<gene>
    <name evidence="1" type="ORF">MB2181_06150</name>
</gene>
<dbReference type="AlphaFoldDB" id="A0P7X7"/>
<protein>
    <submittedName>
        <fullName evidence="1">Uncharacterized protein</fullName>
    </submittedName>
</protein>
<dbReference type="EMBL" id="AAUX01000001">
    <property type="protein sequence ID" value="EAV47637.1"/>
    <property type="molecule type" value="Genomic_DNA"/>
</dbReference>
<evidence type="ECO:0000313" key="2">
    <source>
        <dbReference type="Proteomes" id="UP000054262"/>
    </source>
</evidence>
<evidence type="ECO:0000313" key="1">
    <source>
        <dbReference type="EMBL" id="EAV47637.1"/>
    </source>
</evidence>
<proteinExistence type="predicted"/>
<organism evidence="1 2">
    <name type="scientific">Methylophilales bacterium HTCC2181</name>
    <dbReference type="NCBI Taxonomy" id="383631"/>
    <lineage>
        <taxon>Bacteria</taxon>
        <taxon>Pseudomonadati</taxon>
        <taxon>Pseudomonadota</taxon>
        <taxon>Betaproteobacteria</taxon>
        <taxon>Nitrosomonadales</taxon>
        <taxon>OM43 clade</taxon>
    </lineage>
</organism>
<accession>A0P7X7</accession>
<name>A0P7X7_9PROT</name>
<comment type="caution">
    <text evidence="1">The sequence shown here is derived from an EMBL/GenBank/DDBJ whole genome shotgun (WGS) entry which is preliminary data.</text>
</comment>
<dbReference type="Proteomes" id="UP000054262">
    <property type="component" value="Unassembled WGS sequence"/>
</dbReference>
<sequence length="118" mass="13651">MSQNKTTPHSLENNFELDPRLRMDTIICKVEIDLADWLADLSGWKGWEVASNDEFENYVTFFLKNKNHFAEITLFNGGFAQAELNGEVVFYGDLLLIRNESARMHYYALQSGEKVTMH</sequence>
<dbReference type="OrthoDB" id="8537617at2"/>
<keyword evidence="2" id="KW-1185">Reference proteome</keyword>
<reference evidence="1 2" key="1">
    <citation type="submission" date="2006-11" db="EMBL/GenBank/DDBJ databases">
        <authorList>
            <person name="Giovannoni S."/>
            <person name="Vergin K."/>
            <person name="Ferriera S."/>
            <person name="Johnson J."/>
            <person name="Kravitz S."/>
            <person name="Beeson K."/>
            <person name="Sutton G."/>
            <person name="Rogers Y.-H."/>
            <person name="Friedman R."/>
            <person name="Frazier M."/>
            <person name="Venter J.C."/>
        </authorList>
    </citation>
    <scope>NUCLEOTIDE SEQUENCE [LARGE SCALE GENOMIC DNA]</scope>
    <source>
        <strain evidence="1 2">HTCC2181</strain>
    </source>
</reference>